<evidence type="ECO:0008006" key="4">
    <source>
        <dbReference type="Google" id="ProtNLM"/>
    </source>
</evidence>
<dbReference type="Proteomes" id="UP001157353">
    <property type="component" value="Unassembled WGS sequence"/>
</dbReference>
<name>A0ABQ6DY55_9GAMM</name>
<organism evidence="2 3">
    <name type="scientific">Psychromonas marina</name>
    <dbReference type="NCBI Taxonomy" id="88364"/>
    <lineage>
        <taxon>Bacteria</taxon>
        <taxon>Pseudomonadati</taxon>
        <taxon>Pseudomonadota</taxon>
        <taxon>Gammaproteobacteria</taxon>
        <taxon>Alteromonadales</taxon>
        <taxon>Psychromonadaceae</taxon>
        <taxon>Psychromonas</taxon>
    </lineage>
</organism>
<proteinExistence type="predicted"/>
<evidence type="ECO:0000313" key="2">
    <source>
        <dbReference type="EMBL" id="GLS90010.1"/>
    </source>
</evidence>
<evidence type="ECO:0000313" key="3">
    <source>
        <dbReference type="Proteomes" id="UP001157353"/>
    </source>
</evidence>
<evidence type="ECO:0000256" key="1">
    <source>
        <dbReference type="SAM" id="SignalP"/>
    </source>
</evidence>
<accession>A0ABQ6DY55</accession>
<dbReference type="InterPro" id="IPR022562">
    <property type="entry name" value="DUF3466"/>
</dbReference>
<feature type="chain" id="PRO_5046495879" description="DUF3466 family protein" evidence="1">
    <location>
        <begin position="23"/>
        <end position="606"/>
    </location>
</feature>
<gene>
    <name evidence="2" type="ORF">GCM10007916_10770</name>
</gene>
<sequence length="606" mass="67515">MKFKLTLVSASLALLLANSSWAEGLPYYNIVPIDVDNGLDESVGAYPVAMSDDGNFIATASIRAAISRNIDIGLPFTFNRDCQYDDDICELEFEGSESAADFSYYNAYKAWRNAQADASSGYERYMFANTLLDLSDDARDTVFGSDASSDVKITDVSDEIDTMGNQRYLVGYTSAPYIGGEREFVRRAYIEDYDGNAIELVPEFTSNGGFSSAYKLQQVTYTDGTEKTLVIGASSRSYPDDDDDRFNDCYNSDEDDYRYNYNDLVYCPGFDTQAWAWDVSDLASEPTNFALATTWLENNETNRNSLTFSANAFDMNKSGIAVGASTFEYGRGTEGARQRAIIMTPDEAGNYTKPTELTAAVSGIDDQEDSIYNTWALTISEAGIVTGNREYDTVKGRNQPIEFFVYNNETNTVKFPLLDKKVATTKQYLDNGSHYITKSGANSRIYDANEDGLMVGEVDGYDQNDPVYQGNARSQSAFLYNNESNEAWLLNDLICSMEADDEVTSPFIRIRSATVISDSDENGDHVILAEGFEYANAEAYNNKIGAVPMAFKLTRNLDVATPGDSPNCWESDLLQSSDEDYERQGAASFWLWLFALPMLFIRRFKK</sequence>
<protein>
    <recommendedName>
        <fullName evidence="4">DUF3466 family protein</fullName>
    </recommendedName>
</protein>
<dbReference type="EMBL" id="BSPQ01000002">
    <property type="protein sequence ID" value="GLS90010.1"/>
    <property type="molecule type" value="Genomic_DNA"/>
</dbReference>
<keyword evidence="1" id="KW-0732">Signal</keyword>
<dbReference type="RefSeq" id="WP_284203132.1">
    <property type="nucleotide sequence ID" value="NZ_BSPQ01000002.1"/>
</dbReference>
<comment type="caution">
    <text evidence="2">The sequence shown here is derived from an EMBL/GenBank/DDBJ whole genome shotgun (WGS) entry which is preliminary data.</text>
</comment>
<dbReference type="Pfam" id="PF11949">
    <property type="entry name" value="DUF3466"/>
    <property type="match status" value="1"/>
</dbReference>
<feature type="signal peptide" evidence="1">
    <location>
        <begin position="1"/>
        <end position="22"/>
    </location>
</feature>
<reference evidence="3" key="1">
    <citation type="journal article" date="2019" name="Int. J. Syst. Evol. Microbiol.">
        <title>The Global Catalogue of Microorganisms (GCM) 10K type strain sequencing project: providing services to taxonomists for standard genome sequencing and annotation.</title>
        <authorList>
            <consortium name="The Broad Institute Genomics Platform"/>
            <consortium name="The Broad Institute Genome Sequencing Center for Infectious Disease"/>
            <person name="Wu L."/>
            <person name="Ma J."/>
        </authorList>
    </citation>
    <scope>NUCLEOTIDE SEQUENCE [LARGE SCALE GENOMIC DNA]</scope>
    <source>
        <strain evidence="3">NBRC 103166</strain>
    </source>
</reference>
<keyword evidence="3" id="KW-1185">Reference proteome</keyword>